<sequence>GRAKGHRSPQEGRPRRAGGPRKSPSGQGRAGGVPDLPRPLPRRGRGARRFREIVREDRGLRPGTLLRPLVHQDGRKRRHKSRLPPRAHDPLRGRLTRHPPRRPRHGPSRASGGGGGAPPRVEGAREASARPAGRHSATLLPRHERGRDGRGREVPVRHDQVAPARRAPEALEAPAPAVARGAGTGPPQRRYGRRRRPWL</sequence>
<evidence type="ECO:0000256" key="1">
    <source>
        <dbReference type="SAM" id="MobiDB-lite"/>
    </source>
</evidence>
<feature type="compositionally biased region" description="Basic and acidic residues" evidence="1">
    <location>
        <begin position="141"/>
        <end position="160"/>
    </location>
</feature>
<evidence type="ECO:0000313" key="2">
    <source>
        <dbReference type="EMBL" id="CAA9436699.1"/>
    </source>
</evidence>
<organism evidence="2">
    <name type="scientific">uncultured Rubrobacteraceae bacterium</name>
    <dbReference type="NCBI Taxonomy" id="349277"/>
    <lineage>
        <taxon>Bacteria</taxon>
        <taxon>Bacillati</taxon>
        <taxon>Actinomycetota</taxon>
        <taxon>Rubrobacteria</taxon>
        <taxon>Rubrobacterales</taxon>
        <taxon>Rubrobacteraceae</taxon>
        <taxon>environmental samples</taxon>
    </lineage>
</organism>
<feature type="compositionally biased region" description="Basic residues" evidence="1">
    <location>
        <begin position="74"/>
        <end position="85"/>
    </location>
</feature>
<gene>
    <name evidence="2" type="ORF">AVDCRST_MAG03-3664</name>
</gene>
<dbReference type="AlphaFoldDB" id="A0A6J4Q789"/>
<protein>
    <submittedName>
        <fullName evidence="2">RNA polymerase sigma factor RpoE</fullName>
    </submittedName>
</protein>
<feature type="compositionally biased region" description="Basic residues" evidence="1">
    <location>
        <begin position="94"/>
        <end position="107"/>
    </location>
</feature>
<accession>A0A6J4Q789</accession>
<feature type="region of interest" description="Disordered" evidence="1">
    <location>
        <begin position="1"/>
        <end position="199"/>
    </location>
</feature>
<feature type="compositionally biased region" description="Basic residues" evidence="1">
    <location>
        <begin position="190"/>
        <end position="199"/>
    </location>
</feature>
<dbReference type="EMBL" id="CADCUT010000215">
    <property type="protein sequence ID" value="CAA9436699.1"/>
    <property type="molecule type" value="Genomic_DNA"/>
</dbReference>
<proteinExistence type="predicted"/>
<name>A0A6J4Q789_9ACTN</name>
<feature type="non-terminal residue" evidence="2">
    <location>
        <position position="1"/>
    </location>
</feature>
<feature type="compositionally biased region" description="Basic and acidic residues" evidence="1">
    <location>
        <begin position="49"/>
        <end position="60"/>
    </location>
</feature>
<feature type="compositionally biased region" description="Low complexity" evidence="1">
    <location>
        <begin position="162"/>
        <end position="189"/>
    </location>
</feature>
<feature type="non-terminal residue" evidence="2">
    <location>
        <position position="199"/>
    </location>
</feature>
<reference evidence="2" key="1">
    <citation type="submission" date="2020-02" db="EMBL/GenBank/DDBJ databases">
        <authorList>
            <person name="Meier V. D."/>
        </authorList>
    </citation>
    <scope>NUCLEOTIDE SEQUENCE</scope>
    <source>
        <strain evidence="2">AVDCRST_MAG03</strain>
    </source>
</reference>